<feature type="compositionally biased region" description="Low complexity" evidence="1">
    <location>
        <begin position="45"/>
        <end position="59"/>
    </location>
</feature>
<dbReference type="AlphaFoldDB" id="A0A151WF72"/>
<sequence>MTPDLANEPTTRLNHVRDLEEGRLVVKQLRPLDWMAIDGASCKQNSSNPSGPNSPGESNQTFMLNHETIRMESANKRAGSPISPPPLKPPSGHLTLLFTRPQRTKS</sequence>
<evidence type="ECO:0000313" key="2">
    <source>
        <dbReference type="EMBL" id="KYQ46477.1"/>
    </source>
</evidence>
<evidence type="ECO:0000256" key="1">
    <source>
        <dbReference type="SAM" id="MobiDB-lite"/>
    </source>
</evidence>
<proteinExistence type="predicted"/>
<feature type="region of interest" description="Disordered" evidence="1">
    <location>
        <begin position="40"/>
        <end position="106"/>
    </location>
</feature>
<reference evidence="2 3" key="1">
    <citation type="submission" date="2015-09" db="EMBL/GenBank/DDBJ databases">
        <title>Trachymyrmex zeteki WGS genome.</title>
        <authorList>
            <person name="Nygaard S."/>
            <person name="Hu H."/>
            <person name="Boomsma J."/>
            <person name="Zhang G."/>
        </authorList>
    </citation>
    <scope>NUCLEOTIDE SEQUENCE [LARGE SCALE GENOMIC DNA]</scope>
    <source>
        <strain evidence="2">Tzet28-1</strain>
        <tissue evidence="2">Whole body</tissue>
    </source>
</reference>
<evidence type="ECO:0000313" key="3">
    <source>
        <dbReference type="Proteomes" id="UP000075809"/>
    </source>
</evidence>
<accession>A0A151WF72</accession>
<name>A0A151WF72_9HYME</name>
<keyword evidence="3" id="KW-1185">Reference proteome</keyword>
<dbReference type="EMBL" id="KQ983227">
    <property type="protein sequence ID" value="KYQ46477.1"/>
    <property type="molecule type" value="Genomic_DNA"/>
</dbReference>
<gene>
    <name evidence="2" type="ORF">ALC60_14574</name>
</gene>
<organism evidence="2 3">
    <name type="scientific">Mycetomoellerius zeteki</name>
    <dbReference type="NCBI Taxonomy" id="64791"/>
    <lineage>
        <taxon>Eukaryota</taxon>
        <taxon>Metazoa</taxon>
        <taxon>Ecdysozoa</taxon>
        <taxon>Arthropoda</taxon>
        <taxon>Hexapoda</taxon>
        <taxon>Insecta</taxon>
        <taxon>Pterygota</taxon>
        <taxon>Neoptera</taxon>
        <taxon>Endopterygota</taxon>
        <taxon>Hymenoptera</taxon>
        <taxon>Apocrita</taxon>
        <taxon>Aculeata</taxon>
        <taxon>Formicoidea</taxon>
        <taxon>Formicidae</taxon>
        <taxon>Myrmicinae</taxon>
        <taxon>Mycetomoellerius</taxon>
    </lineage>
</organism>
<dbReference type="Proteomes" id="UP000075809">
    <property type="component" value="Unassembled WGS sequence"/>
</dbReference>
<protein>
    <submittedName>
        <fullName evidence="2">Uncharacterized protein</fullName>
    </submittedName>
</protein>